<sequence>MAVDLPLLIKRLKDRERAYTFSSPEMKKAMTAIGAIVMGQTVQNIRTNRLIDRGHLINSISFKTFNQNNVDGVMVGSFGIPYAAIHEFGFKGLVQVRDHLRRGANVRAHSRNVNVPARPYLRPAIEKHRDLIINIIRAAVKI</sequence>
<reference evidence="1" key="1">
    <citation type="submission" date="2020-05" db="EMBL/GenBank/DDBJ databases">
        <authorList>
            <person name="Chiriac C."/>
            <person name="Salcher M."/>
            <person name="Ghai R."/>
            <person name="Kavagutti S V."/>
        </authorList>
    </citation>
    <scope>NUCLEOTIDE SEQUENCE</scope>
</reference>
<protein>
    <submittedName>
        <fullName evidence="1">Phage virion morphogensis protein</fullName>
    </submittedName>
</protein>
<organism evidence="1">
    <name type="scientific">uncultured Caudovirales phage</name>
    <dbReference type="NCBI Taxonomy" id="2100421"/>
    <lineage>
        <taxon>Viruses</taxon>
        <taxon>Duplodnaviria</taxon>
        <taxon>Heunggongvirae</taxon>
        <taxon>Uroviricota</taxon>
        <taxon>Caudoviricetes</taxon>
        <taxon>Peduoviridae</taxon>
        <taxon>Maltschvirus</taxon>
        <taxon>Maltschvirus maltsch</taxon>
    </lineage>
</organism>
<name>A0A6J5PF75_9CAUD</name>
<dbReference type="EMBL" id="LR796852">
    <property type="protein sequence ID" value="CAB4170093.1"/>
    <property type="molecule type" value="Genomic_DNA"/>
</dbReference>
<accession>A0A6J5PF75</accession>
<gene>
    <name evidence="1" type="ORF">UFOVP901_36</name>
</gene>
<dbReference type="Pfam" id="PF05069">
    <property type="entry name" value="Phage_tail_S"/>
    <property type="match status" value="1"/>
</dbReference>
<proteinExistence type="predicted"/>
<evidence type="ECO:0000313" key="1">
    <source>
        <dbReference type="EMBL" id="CAB4170093.1"/>
    </source>
</evidence>
<dbReference type="InterPro" id="IPR006522">
    <property type="entry name" value="Phage_virion_morphogenesis"/>
</dbReference>